<dbReference type="Gene3D" id="3.30.420.10">
    <property type="entry name" value="Ribonuclease H-like superfamily/Ribonuclease H"/>
    <property type="match status" value="1"/>
</dbReference>
<keyword evidence="2" id="KW-1185">Reference proteome</keyword>
<dbReference type="AlphaFoldDB" id="A0AAV8VB09"/>
<dbReference type="PANTHER" id="PTHR33939:SF1">
    <property type="entry name" value="DUF4371 DOMAIN-CONTAINING PROTEIN"/>
    <property type="match status" value="1"/>
</dbReference>
<sequence length="251" mass="29012">MERPEIASKRVDFLREYITNAKCESPLDVVFLDETWIFQHGSNTLQTWHDNDVKSVRKKHCSEGKRYIIVHAGNKEGFIDGAGLIFSTKNKSADYHDNMNSELFEKWMEEQLLPRLKKPSLIVMDNARYHSRLMEKIPNTQSTKDEIIQWLQRQKGYSEEAVYNTWKDALHNVSAQNWADCIRHTENIISTSWEREKILDRQILPLIINFNEDSSSEENNSSYRYNVRQICHCGITVAAADAAADALSAAS</sequence>
<evidence type="ECO:0008006" key="3">
    <source>
        <dbReference type="Google" id="ProtNLM"/>
    </source>
</evidence>
<dbReference type="GO" id="GO:0003676">
    <property type="term" value="F:nucleic acid binding"/>
    <property type="evidence" value="ECO:0007669"/>
    <property type="project" value="InterPro"/>
</dbReference>
<protein>
    <recommendedName>
        <fullName evidence="3">Tc1-like transposase DDE domain-containing protein</fullName>
    </recommendedName>
</protein>
<dbReference type="Proteomes" id="UP001159042">
    <property type="component" value="Unassembled WGS sequence"/>
</dbReference>
<accession>A0AAV8VB09</accession>
<comment type="caution">
    <text evidence="1">The sequence shown here is derived from an EMBL/GenBank/DDBJ whole genome shotgun (WGS) entry which is preliminary data.</text>
</comment>
<organism evidence="1 2">
    <name type="scientific">Exocentrus adspersus</name>
    <dbReference type="NCBI Taxonomy" id="1586481"/>
    <lineage>
        <taxon>Eukaryota</taxon>
        <taxon>Metazoa</taxon>
        <taxon>Ecdysozoa</taxon>
        <taxon>Arthropoda</taxon>
        <taxon>Hexapoda</taxon>
        <taxon>Insecta</taxon>
        <taxon>Pterygota</taxon>
        <taxon>Neoptera</taxon>
        <taxon>Endopterygota</taxon>
        <taxon>Coleoptera</taxon>
        <taxon>Polyphaga</taxon>
        <taxon>Cucujiformia</taxon>
        <taxon>Chrysomeloidea</taxon>
        <taxon>Cerambycidae</taxon>
        <taxon>Lamiinae</taxon>
        <taxon>Acanthocinini</taxon>
        <taxon>Exocentrus</taxon>
    </lineage>
</organism>
<proteinExistence type="predicted"/>
<evidence type="ECO:0000313" key="1">
    <source>
        <dbReference type="EMBL" id="KAJ8911357.1"/>
    </source>
</evidence>
<dbReference type="PANTHER" id="PTHR33939">
    <property type="entry name" value="PROTEIN CBG22215"/>
    <property type="match status" value="1"/>
</dbReference>
<dbReference type="InterPro" id="IPR036397">
    <property type="entry name" value="RNaseH_sf"/>
</dbReference>
<reference evidence="1 2" key="1">
    <citation type="journal article" date="2023" name="Insect Mol. Biol.">
        <title>Genome sequencing provides insights into the evolution of gene families encoding plant cell wall-degrading enzymes in longhorned beetles.</title>
        <authorList>
            <person name="Shin N.R."/>
            <person name="Okamura Y."/>
            <person name="Kirsch R."/>
            <person name="Pauchet Y."/>
        </authorList>
    </citation>
    <scope>NUCLEOTIDE SEQUENCE [LARGE SCALE GENOMIC DNA]</scope>
    <source>
        <strain evidence="1">EAD_L_NR</strain>
    </source>
</reference>
<name>A0AAV8VB09_9CUCU</name>
<gene>
    <name evidence="1" type="ORF">NQ315_011650</name>
</gene>
<evidence type="ECO:0000313" key="2">
    <source>
        <dbReference type="Proteomes" id="UP001159042"/>
    </source>
</evidence>
<dbReference type="EMBL" id="JANEYG010000198">
    <property type="protein sequence ID" value="KAJ8911357.1"/>
    <property type="molecule type" value="Genomic_DNA"/>
</dbReference>